<reference evidence="2" key="2">
    <citation type="journal article" date="2018" name="Environ. Sci. Technol.">
        <title>The Toxicogenome of Hyalella azteca: A Model for Sediment Ecotoxicology and Evolutionary Toxicology.</title>
        <authorList>
            <person name="Poynton H.C."/>
            <person name="Hasenbein S."/>
            <person name="Benoit J.B."/>
            <person name="Sepulveda M.S."/>
            <person name="Poelchau M.F."/>
            <person name="Hughes D.S.T."/>
            <person name="Murali S.C."/>
            <person name="Chen S."/>
            <person name="Glastad K.M."/>
            <person name="Goodisman M.A.D."/>
            <person name="Werren J.H."/>
            <person name="Vineis J.H."/>
            <person name="Bowen J.L."/>
            <person name="Friedrich M."/>
            <person name="Jones J."/>
            <person name="Robertson H.M."/>
            <person name="Feyereisen R."/>
            <person name="Mechler-Hickson A."/>
            <person name="Mathers N."/>
            <person name="Lee C.E."/>
            <person name="Colbourne J.K."/>
            <person name="Biales A."/>
            <person name="Johnston J.S."/>
            <person name="Wellborn G.A."/>
            <person name="Rosendale A.J."/>
            <person name="Cridge A.G."/>
            <person name="Munoz-Torres M.C."/>
            <person name="Bain P.A."/>
            <person name="Manny A.R."/>
            <person name="Major K.M."/>
            <person name="Lambert F.N."/>
            <person name="Vulpe C.D."/>
            <person name="Tuck P."/>
            <person name="Blalock B.J."/>
            <person name="Lin Y.Y."/>
            <person name="Smith M.E."/>
            <person name="Ochoa-Acuna H."/>
            <person name="Chen M.M."/>
            <person name="Childers C.P."/>
            <person name="Qu J."/>
            <person name="Dugan S."/>
            <person name="Lee S.L."/>
            <person name="Chao H."/>
            <person name="Dinh H."/>
            <person name="Han Y."/>
            <person name="Doddapaneni H."/>
            <person name="Worley K.C."/>
            <person name="Muzny D.M."/>
            <person name="Gibbs R.A."/>
            <person name="Richards S."/>
        </authorList>
    </citation>
    <scope>NUCLEOTIDE SEQUENCE</scope>
    <source>
        <strain evidence="2">HAZT.00-mixed</strain>
        <tissue evidence="2">Whole organism</tissue>
    </source>
</reference>
<dbReference type="OrthoDB" id="6374055at2759"/>
<reference evidence="2" key="1">
    <citation type="submission" date="2014-08" db="EMBL/GenBank/DDBJ databases">
        <authorList>
            <person name="Murali S."/>
            <person name="Richards S."/>
            <person name="Bandaranaike D."/>
            <person name="Bellair M."/>
            <person name="Blankenburg K."/>
            <person name="Chao H."/>
            <person name="Dinh H."/>
            <person name="Doddapaneni H."/>
            <person name="Dugan-Rocha S."/>
            <person name="Elkadiri S."/>
            <person name="Gnanaolivu R."/>
            <person name="Hughes D."/>
            <person name="Lee S."/>
            <person name="Li M."/>
            <person name="Ming W."/>
            <person name="Munidasa M."/>
            <person name="Muniz J."/>
            <person name="Nguyen L."/>
            <person name="Osuji N."/>
            <person name="Pu L.-L."/>
            <person name="Puazo M."/>
            <person name="Skinner E."/>
            <person name="Qu C."/>
            <person name="Quiroz J."/>
            <person name="Raj R."/>
            <person name="Weissenberger G."/>
            <person name="Xin Y."/>
            <person name="Zou X."/>
            <person name="Han Y."/>
            <person name="Worley K."/>
            <person name="Muzny D."/>
            <person name="Gibbs R."/>
        </authorList>
    </citation>
    <scope>NUCLEOTIDE SEQUENCE</scope>
    <source>
        <strain evidence="2">HAZT.00-mixed</strain>
        <tissue evidence="2">Whole organism</tissue>
    </source>
</reference>
<evidence type="ECO:0000313" key="2">
    <source>
        <dbReference type="EMBL" id="KAA0201604.1"/>
    </source>
</evidence>
<feature type="non-terminal residue" evidence="2">
    <location>
        <position position="160"/>
    </location>
</feature>
<proteinExistence type="predicted"/>
<dbReference type="PANTHER" id="PTHR47272:SF1">
    <property type="entry name" value="PIGGYBAC TRANSPOSABLE ELEMENT-DERIVED PROTEIN 3-LIKE"/>
    <property type="match status" value="1"/>
</dbReference>
<evidence type="ECO:0000259" key="1">
    <source>
        <dbReference type="Pfam" id="PF13843"/>
    </source>
</evidence>
<dbReference type="PANTHER" id="PTHR47272">
    <property type="entry name" value="DDE_TNP_1_7 DOMAIN-CONTAINING PROTEIN"/>
    <property type="match status" value="1"/>
</dbReference>
<gene>
    <name evidence="2" type="ORF">HAZT_HAZT009517</name>
</gene>
<name>A0A6A0H8K8_HYAAZ</name>
<protein>
    <recommendedName>
        <fullName evidence="1">PiggyBac transposable element-derived protein domain-containing protein</fullName>
    </recommendedName>
</protein>
<accession>A0A6A0H8K8</accession>
<organism evidence="2">
    <name type="scientific">Hyalella azteca</name>
    <name type="common">Amphipod</name>
    <dbReference type="NCBI Taxonomy" id="294128"/>
    <lineage>
        <taxon>Eukaryota</taxon>
        <taxon>Metazoa</taxon>
        <taxon>Ecdysozoa</taxon>
        <taxon>Arthropoda</taxon>
        <taxon>Crustacea</taxon>
        <taxon>Multicrustacea</taxon>
        <taxon>Malacostraca</taxon>
        <taxon>Eumalacostraca</taxon>
        <taxon>Peracarida</taxon>
        <taxon>Amphipoda</taxon>
        <taxon>Senticaudata</taxon>
        <taxon>Talitrida</taxon>
        <taxon>Talitroidea</taxon>
        <taxon>Hyalellidae</taxon>
        <taxon>Hyalella</taxon>
    </lineage>
</organism>
<comment type="caution">
    <text evidence="2">The sequence shown here is derived from an EMBL/GenBank/DDBJ whole genome shotgun (WGS) entry which is preliminary data.</text>
</comment>
<dbReference type="Proteomes" id="UP000711488">
    <property type="component" value="Unassembled WGS sequence"/>
</dbReference>
<dbReference type="Pfam" id="PF13843">
    <property type="entry name" value="DDE_Tnp_1_7"/>
    <property type="match status" value="1"/>
</dbReference>
<dbReference type="AlphaFoldDB" id="A0A6A0H8K8"/>
<sequence length="160" mass="18458">MGYNRCPKINSYWMTGDDIGVQCIKEATSRDRFYKILHHLHLNDNSKMDRSKADKLYKYRDAGHPMIALLDYRRELGTGLLTFSTKPAASCKRRRKSDFLTPASERLSNVGVHWPQFNVSRGRCQVCSKKGEEARPAVECEHCKVHLCCNSAENCFKEFH</sequence>
<dbReference type="EMBL" id="JQDR03005329">
    <property type="protein sequence ID" value="KAA0201604.1"/>
    <property type="molecule type" value="Genomic_DNA"/>
</dbReference>
<reference evidence="2" key="3">
    <citation type="submission" date="2019-06" db="EMBL/GenBank/DDBJ databases">
        <authorList>
            <person name="Poynton C."/>
            <person name="Hasenbein S."/>
            <person name="Benoit J.B."/>
            <person name="Sepulveda M.S."/>
            <person name="Poelchau M.F."/>
            <person name="Murali S.C."/>
            <person name="Chen S."/>
            <person name="Glastad K.M."/>
            <person name="Werren J.H."/>
            <person name="Vineis J.H."/>
            <person name="Bowen J.L."/>
            <person name="Friedrich M."/>
            <person name="Jones J."/>
            <person name="Robertson H.M."/>
            <person name="Feyereisen R."/>
            <person name="Mechler-Hickson A."/>
            <person name="Mathers N."/>
            <person name="Lee C.E."/>
            <person name="Colbourne J.K."/>
            <person name="Biales A."/>
            <person name="Johnston J.S."/>
            <person name="Wellborn G.A."/>
            <person name="Rosendale A.J."/>
            <person name="Cridge A.G."/>
            <person name="Munoz-Torres M.C."/>
            <person name="Bain P.A."/>
            <person name="Manny A.R."/>
            <person name="Major K.M."/>
            <person name="Lambert F.N."/>
            <person name="Vulpe C.D."/>
            <person name="Tuck P."/>
            <person name="Blalock B.J."/>
            <person name="Lin Y.-Y."/>
            <person name="Smith M.E."/>
            <person name="Ochoa-Acuna H."/>
            <person name="Chen M.-J.M."/>
            <person name="Childers C.P."/>
            <person name="Qu J."/>
            <person name="Dugan S."/>
            <person name="Lee S.L."/>
            <person name="Chao H."/>
            <person name="Dinh H."/>
            <person name="Han Y."/>
            <person name="Doddapaneni H."/>
            <person name="Worley K.C."/>
            <person name="Muzny D.M."/>
            <person name="Gibbs R.A."/>
            <person name="Richards S."/>
        </authorList>
    </citation>
    <scope>NUCLEOTIDE SEQUENCE</scope>
    <source>
        <strain evidence="2">HAZT.00-mixed</strain>
        <tissue evidence="2">Whole organism</tissue>
    </source>
</reference>
<dbReference type="InterPro" id="IPR029526">
    <property type="entry name" value="PGBD"/>
</dbReference>
<feature type="domain" description="PiggyBac transposable element-derived protein" evidence="1">
    <location>
        <begin position="1"/>
        <end position="60"/>
    </location>
</feature>